<evidence type="ECO:0000313" key="2">
    <source>
        <dbReference type="EMBL" id="OLP46146.1"/>
    </source>
</evidence>
<gene>
    <name evidence="2" type="ORF">BJF95_03040</name>
</gene>
<keyword evidence="3" id="KW-1185">Reference proteome</keyword>
<dbReference type="Pfam" id="PF00149">
    <property type="entry name" value="Metallophos"/>
    <property type="match status" value="1"/>
</dbReference>
<feature type="domain" description="Calcineurin-like phosphoesterase" evidence="1">
    <location>
        <begin position="1"/>
        <end position="197"/>
    </location>
</feature>
<comment type="caution">
    <text evidence="2">The sequence shown here is derived from an EMBL/GenBank/DDBJ whole genome shotgun (WGS) entry which is preliminary data.</text>
</comment>
<dbReference type="EMBL" id="MKIM01000022">
    <property type="protein sequence ID" value="OLP46146.1"/>
    <property type="molecule type" value="Genomic_DNA"/>
</dbReference>
<protein>
    <submittedName>
        <fullName evidence="2">Metallophosphoesterase</fullName>
    </submittedName>
</protein>
<dbReference type="PANTHER" id="PTHR43143:SF1">
    <property type="entry name" value="SERINE_THREONINE-PROTEIN PHOSPHATASE CPPED1"/>
    <property type="match status" value="1"/>
</dbReference>
<dbReference type="Gene3D" id="3.60.21.10">
    <property type="match status" value="1"/>
</dbReference>
<evidence type="ECO:0000259" key="1">
    <source>
        <dbReference type="Pfam" id="PF00149"/>
    </source>
</evidence>
<dbReference type="SUPFAM" id="SSF56300">
    <property type="entry name" value="Metallo-dependent phosphatases"/>
    <property type="match status" value="1"/>
</dbReference>
<name>A0A1Q8ZVQ4_9HYPH</name>
<accession>A0A1Q8ZVQ4</accession>
<organism evidence="2 3">
    <name type="scientific">Rhizobium oryziradicis</name>
    <dbReference type="NCBI Taxonomy" id="1867956"/>
    <lineage>
        <taxon>Bacteria</taxon>
        <taxon>Pseudomonadati</taxon>
        <taxon>Pseudomonadota</taxon>
        <taxon>Alphaproteobacteria</taxon>
        <taxon>Hyphomicrobiales</taxon>
        <taxon>Rhizobiaceae</taxon>
        <taxon>Rhizobium/Agrobacterium group</taxon>
        <taxon>Rhizobium</taxon>
    </lineage>
</organism>
<dbReference type="RefSeq" id="WP_075638268.1">
    <property type="nucleotide sequence ID" value="NZ_MKIM01000022.1"/>
</dbReference>
<dbReference type="InterPro" id="IPR029052">
    <property type="entry name" value="Metallo-depent_PP-like"/>
</dbReference>
<dbReference type="GO" id="GO:0016787">
    <property type="term" value="F:hydrolase activity"/>
    <property type="evidence" value="ECO:0007669"/>
    <property type="project" value="InterPro"/>
</dbReference>
<sequence length="279" mass="31336">MKIIQITDTHLSPVKSHFTENWERLAAWIVETGADLVVHTGDLTIDGADLDDDMVYSIEKMRKLPIPMLIVPGNHDVGHLPGSDQPVNQERLARWQTLVGPDRWVSDHPGWRLIGLNSLIIGSESDEDEAQFQWLEAQLTSRDGRQVAIFAHKPLFVDAADEGDSGYWGIAPKQRQRLLDLFKDHPVKLHASGHLHWAWQGEHAGITLVWGPPSSFIIQDFEREMPGERLVGAVIHTLDEQGVSSEIVTLPQLTPFVFDDLAAELYPKAIRHQPEEAAQ</sequence>
<proteinExistence type="predicted"/>
<dbReference type="STRING" id="1867956.BJF95_03040"/>
<dbReference type="InterPro" id="IPR004843">
    <property type="entry name" value="Calcineurin-like_PHP"/>
</dbReference>
<dbReference type="OrthoDB" id="651281at2"/>
<dbReference type="InterPro" id="IPR051918">
    <property type="entry name" value="STPP_CPPED1"/>
</dbReference>
<dbReference type="AlphaFoldDB" id="A0A1Q8ZVQ4"/>
<dbReference type="PANTHER" id="PTHR43143">
    <property type="entry name" value="METALLOPHOSPHOESTERASE, CALCINEURIN SUPERFAMILY"/>
    <property type="match status" value="1"/>
</dbReference>
<reference evidence="2 3" key="1">
    <citation type="submission" date="2016-09" db="EMBL/GenBank/DDBJ databases">
        <title>Rhizobium oryziradicis sp. nov., isolated from the root of rice.</title>
        <authorList>
            <person name="Zhao J."/>
            <person name="Zhang X."/>
        </authorList>
    </citation>
    <scope>NUCLEOTIDE SEQUENCE [LARGE SCALE GENOMIC DNA]</scope>
    <source>
        <strain evidence="2 3">N19</strain>
    </source>
</reference>
<evidence type="ECO:0000313" key="3">
    <source>
        <dbReference type="Proteomes" id="UP000186894"/>
    </source>
</evidence>
<dbReference type="Proteomes" id="UP000186894">
    <property type="component" value="Unassembled WGS sequence"/>
</dbReference>